<proteinExistence type="predicted"/>
<dbReference type="AlphaFoldDB" id="A0A1H6IMD2"/>
<dbReference type="InterPro" id="IPR005094">
    <property type="entry name" value="Endonuclease_MobA/VirD2"/>
</dbReference>
<reference evidence="2 3" key="1">
    <citation type="submission" date="2016-10" db="EMBL/GenBank/DDBJ databases">
        <authorList>
            <person name="de Groot N.N."/>
        </authorList>
    </citation>
    <scope>NUCLEOTIDE SEQUENCE [LARGE SCALE GENOMIC DNA]</scope>
    <source>
        <strain evidence="2 3">YAD2003</strain>
    </source>
</reference>
<sequence>MEKQIIKVITHAGANKEYIRNAMHYIDNEDSVGVRGYGVVERDPDTAAMQMSSTAKYYGNEGKNQMIHYMISLTRDTAPNAETAMEITDRALEPFKGKNQFLTGGHRKKTKQSEYHTHTCICTTNYETGKMLHSTNKINYQIAQRVADITQKTTVLIIETQKDIEEEKYSQSDNADSEYYNAKKKVFKRYFYPRKNSITDQEFINK</sequence>
<dbReference type="EMBL" id="FNWV01000002">
    <property type="protein sequence ID" value="SEH48621.1"/>
    <property type="molecule type" value="Genomic_DNA"/>
</dbReference>
<accession>A0A1H6IMD2</accession>
<dbReference type="OrthoDB" id="1821488at2"/>
<dbReference type="RefSeq" id="WP_074714814.1">
    <property type="nucleotide sequence ID" value="NZ_FNWV01000002.1"/>
</dbReference>
<protein>
    <submittedName>
        <fullName evidence="2">Relaxase/Mobilisation nuclease domain-containing protein</fullName>
    </submittedName>
</protein>
<dbReference type="Pfam" id="PF03432">
    <property type="entry name" value="Relaxase"/>
    <property type="match status" value="1"/>
</dbReference>
<feature type="domain" description="MobA/VirD2-like nuclease" evidence="1">
    <location>
        <begin position="22"/>
        <end position="152"/>
    </location>
</feature>
<evidence type="ECO:0000259" key="1">
    <source>
        <dbReference type="Pfam" id="PF03432"/>
    </source>
</evidence>
<evidence type="ECO:0000313" key="2">
    <source>
        <dbReference type="EMBL" id="SEH48621.1"/>
    </source>
</evidence>
<dbReference type="Proteomes" id="UP000183190">
    <property type="component" value="Unassembled WGS sequence"/>
</dbReference>
<gene>
    <name evidence="2" type="ORF">SAMN02910265_00999</name>
</gene>
<evidence type="ECO:0000313" key="3">
    <source>
        <dbReference type="Proteomes" id="UP000183190"/>
    </source>
</evidence>
<organism evidence="2 3">
    <name type="scientific">Ruminococcus flavefaciens</name>
    <dbReference type="NCBI Taxonomy" id="1265"/>
    <lineage>
        <taxon>Bacteria</taxon>
        <taxon>Bacillati</taxon>
        <taxon>Bacillota</taxon>
        <taxon>Clostridia</taxon>
        <taxon>Eubacteriales</taxon>
        <taxon>Oscillospiraceae</taxon>
        <taxon>Ruminococcus</taxon>
    </lineage>
</organism>
<name>A0A1H6IMD2_RUMFL</name>